<gene>
    <name evidence="2" type="ORF">EHS25_009132</name>
</gene>
<feature type="compositionally biased region" description="Basic and acidic residues" evidence="1">
    <location>
        <begin position="84"/>
        <end position="137"/>
    </location>
</feature>
<dbReference type="STRING" id="1890683.A0A427YKY8"/>
<proteinExistence type="predicted"/>
<organism evidence="2 3">
    <name type="scientific">Saitozyma podzolica</name>
    <dbReference type="NCBI Taxonomy" id="1890683"/>
    <lineage>
        <taxon>Eukaryota</taxon>
        <taxon>Fungi</taxon>
        <taxon>Dikarya</taxon>
        <taxon>Basidiomycota</taxon>
        <taxon>Agaricomycotina</taxon>
        <taxon>Tremellomycetes</taxon>
        <taxon>Tremellales</taxon>
        <taxon>Trimorphomycetaceae</taxon>
        <taxon>Saitozyma</taxon>
    </lineage>
</organism>
<reference evidence="2 3" key="1">
    <citation type="submission" date="2018-11" db="EMBL/GenBank/DDBJ databases">
        <title>Genome sequence of Saitozyma podzolica DSM 27192.</title>
        <authorList>
            <person name="Aliyu H."/>
            <person name="Gorte O."/>
            <person name="Ochsenreither K."/>
        </authorList>
    </citation>
    <scope>NUCLEOTIDE SEQUENCE [LARGE SCALE GENOMIC DNA]</scope>
    <source>
        <strain evidence="2 3">DSM 27192</strain>
    </source>
</reference>
<evidence type="ECO:0000313" key="2">
    <source>
        <dbReference type="EMBL" id="RSH91763.1"/>
    </source>
</evidence>
<dbReference type="AlphaFoldDB" id="A0A427YKY8"/>
<feature type="region of interest" description="Disordered" evidence="1">
    <location>
        <begin position="80"/>
        <end position="163"/>
    </location>
</feature>
<protein>
    <submittedName>
        <fullName evidence="2">Uncharacterized protein</fullName>
    </submittedName>
</protein>
<dbReference type="EMBL" id="RSCD01000007">
    <property type="protein sequence ID" value="RSH91763.1"/>
    <property type="molecule type" value="Genomic_DNA"/>
</dbReference>
<keyword evidence="3" id="KW-1185">Reference proteome</keyword>
<comment type="caution">
    <text evidence="2">The sequence shown here is derived from an EMBL/GenBank/DDBJ whole genome shotgun (WGS) entry which is preliminary data.</text>
</comment>
<feature type="region of interest" description="Disordered" evidence="1">
    <location>
        <begin position="1"/>
        <end position="66"/>
    </location>
</feature>
<name>A0A427YKY8_9TREE</name>
<sequence>MSDNREEAQQELVDAGIEDALGSSLSGSFSPSPPPPKPAVEPTIAPSESAAAAEDTPEQAPIPGMAEWKDTYEAYVSHWQAESSEARSKSESTRLRIEAERAATAKSDADRVKAEKQVREKEVEEKRKEEKLKRELETSATGEGSRKRVKSESGTGKEERERKVREAWEMVKGSERKESPEEVPVDSRGVMDADIVAGQATLAGQHREEIHHPQQRSRAGILALGVRPHHLVRAHPALDARRFSLADLPHALGVPDSVSSFRDVPSLVRDLRLAIFR</sequence>
<evidence type="ECO:0000313" key="3">
    <source>
        <dbReference type="Proteomes" id="UP000279259"/>
    </source>
</evidence>
<evidence type="ECO:0000256" key="1">
    <source>
        <dbReference type="SAM" id="MobiDB-lite"/>
    </source>
</evidence>
<accession>A0A427YKY8</accession>
<dbReference type="Proteomes" id="UP000279259">
    <property type="component" value="Unassembled WGS sequence"/>
</dbReference>
<dbReference type="OrthoDB" id="5529571at2759"/>